<proteinExistence type="predicted"/>
<sequence length="65" mass="7317">MGEILEEFISGFCRTSNETRTICCEYEQGDDGSVTLTEFDCNPEKCPNSAACTIWEEAKSRERKG</sequence>
<keyword evidence="2" id="KW-1185">Reference proteome</keyword>
<protein>
    <submittedName>
        <fullName evidence="1">Uncharacterized protein</fullName>
    </submittedName>
</protein>
<reference evidence="1 2" key="1">
    <citation type="submission" date="2024-03" db="EMBL/GenBank/DDBJ databases">
        <title>Human intestinal bacterial collection.</title>
        <authorList>
            <person name="Pauvert C."/>
            <person name="Hitch T.C.A."/>
            <person name="Clavel T."/>
        </authorList>
    </citation>
    <scope>NUCLEOTIDE SEQUENCE [LARGE SCALE GENOMIC DNA]</scope>
    <source>
        <strain evidence="1 2">CLA-AA-H78B</strain>
    </source>
</reference>
<accession>A0ABV1HYN5</accession>
<dbReference type="EMBL" id="JBBMFC010000005">
    <property type="protein sequence ID" value="MEQ2578037.1"/>
    <property type="molecule type" value="Genomic_DNA"/>
</dbReference>
<evidence type="ECO:0000313" key="2">
    <source>
        <dbReference type="Proteomes" id="UP001470288"/>
    </source>
</evidence>
<name>A0ABV1HYN5_9FIRM</name>
<organism evidence="1 2">
    <name type="scientific">Hominiventricola aquisgranensis</name>
    <dbReference type="NCBI Taxonomy" id="3133164"/>
    <lineage>
        <taxon>Bacteria</taxon>
        <taxon>Bacillati</taxon>
        <taxon>Bacillota</taxon>
        <taxon>Clostridia</taxon>
        <taxon>Lachnospirales</taxon>
        <taxon>Lachnospiraceae</taxon>
        <taxon>Hominiventricola</taxon>
    </lineage>
</organism>
<evidence type="ECO:0000313" key="1">
    <source>
        <dbReference type="EMBL" id="MEQ2578037.1"/>
    </source>
</evidence>
<dbReference type="RefSeq" id="WP_117496440.1">
    <property type="nucleotide sequence ID" value="NZ_JBBMFC010000005.1"/>
</dbReference>
<gene>
    <name evidence="1" type="ORF">WMO62_04145</name>
</gene>
<comment type="caution">
    <text evidence="1">The sequence shown here is derived from an EMBL/GenBank/DDBJ whole genome shotgun (WGS) entry which is preliminary data.</text>
</comment>
<dbReference type="Proteomes" id="UP001470288">
    <property type="component" value="Unassembled WGS sequence"/>
</dbReference>